<accession>A0A1H8J0Y2</accession>
<proteinExistence type="predicted"/>
<evidence type="ECO:0000313" key="2">
    <source>
        <dbReference type="EMBL" id="SEN73817.1"/>
    </source>
</evidence>
<keyword evidence="1" id="KW-0175">Coiled coil</keyword>
<evidence type="ECO:0000256" key="1">
    <source>
        <dbReference type="SAM" id="Coils"/>
    </source>
</evidence>
<organism evidence="2 3">
    <name type="scientific">Nitrosomonas marina</name>
    <dbReference type="NCBI Taxonomy" id="917"/>
    <lineage>
        <taxon>Bacteria</taxon>
        <taxon>Pseudomonadati</taxon>
        <taxon>Pseudomonadota</taxon>
        <taxon>Betaproteobacteria</taxon>
        <taxon>Nitrosomonadales</taxon>
        <taxon>Nitrosomonadaceae</taxon>
        <taxon>Nitrosomonas</taxon>
    </lineage>
</organism>
<dbReference type="EMBL" id="FOCP01000046">
    <property type="protein sequence ID" value="SEN73817.1"/>
    <property type="molecule type" value="Genomic_DNA"/>
</dbReference>
<dbReference type="AlphaFoldDB" id="A0A1H8J0Y2"/>
<dbReference type="OrthoDB" id="8545945at2"/>
<dbReference type="RefSeq" id="WP_090634899.1">
    <property type="nucleotide sequence ID" value="NZ_FOCP01000046.1"/>
</dbReference>
<reference evidence="2 3" key="1">
    <citation type="submission" date="2016-10" db="EMBL/GenBank/DDBJ databases">
        <authorList>
            <person name="de Groot N.N."/>
        </authorList>
    </citation>
    <scope>NUCLEOTIDE SEQUENCE [LARGE SCALE GENOMIC DNA]</scope>
    <source>
        <strain evidence="2 3">Nm22</strain>
    </source>
</reference>
<dbReference type="Pfam" id="PF11171">
    <property type="entry name" value="DUF2958"/>
    <property type="match status" value="1"/>
</dbReference>
<name>A0A1H8J0Y2_9PROT</name>
<evidence type="ECO:0000313" key="3">
    <source>
        <dbReference type="Proteomes" id="UP000199459"/>
    </source>
</evidence>
<dbReference type="Proteomes" id="UP000199459">
    <property type="component" value="Unassembled WGS sequence"/>
</dbReference>
<dbReference type="InterPro" id="IPR021341">
    <property type="entry name" value="DUF2958"/>
</dbReference>
<protein>
    <submittedName>
        <fullName evidence="2">Uncharacterized protein</fullName>
    </submittedName>
</protein>
<gene>
    <name evidence="2" type="ORF">SAMN05216325_1463</name>
</gene>
<sequence length="454" mass="50973">MSESIYRVITPAGVFDAIYDDEESPVKYQGSEIAISLFKSWIEINQVSGEHGHLLDSNNLQPFDLYGFCQPEGSGIIVLPPFDDLIEYETDNAFLEQEAKEKESEMEQQNIVYDAAGGVYLDLDKNAVSATADLLKYFRDFIRSDAITAQVPQDLMGFAGGRMTMNKESAQQILRKLIDVAVNRKAGIPDATQKQRQRLADFAHDARVINDYLTKRVRSSGSRNLLRTPEMMKKYPYIDNQPAEFDSVTDTMLIFDAISGAEKLRHVRELGSLRMAMEAAKSGMEKLGLVKRIKEIRELLGVKSAIDPQPEPQPEAKSTLADVNAVMPILKQFIGKSQLAAFASGIRGEEGQFIKDKLIEIANTIKNMPKTYDQDGMGDKAVAHLHYFKGSADWYITEKDMEDEQLQAFGLADLYGDGGELGYISIQELIDTGVELDFYWTPKSIEEIRHSNRH</sequence>
<feature type="coiled-coil region" evidence="1">
    <location>
        <begin position="85"/>
        <end position="112"/>
    </location>
</feature>